<feature type="region of interest" description="Disordered" evidence="1">
    <location>
        <begin position="448"/>
        <end position="492"/>
    </location>
</feature>
<evidence type="ECO:0000256" key="1">
    <source>
        <dbReference type="SAM" id="MobiDB-lite"/>
    </source>
</evidence>
<proteinExistence type="predicted"/>
<feature type="transmembrane region" description="Helical" evidence="2">
    <location>
        <begin position="6"/>
        <end position="25"/>
    </location>
</feature>
<keyword evidence="4" id="KW-1185">Reference proteome</keyword>
<organism evidence="3 4">
    <name type="scientific">Cardiocondyla obscurior</name>
    <dbReference type="NCBI Taxonomy" id="286306"/>
    <lineage>
        <taxon>Eukaryota</taxon>
        <taxon>Metazoa</taxon>
        <taxon>Ecdysozoa</taxon>
        <taxon>Arthropoda</taxon>
        <taxon>Hexapoda</taxon>
        <taxon>Insecta</taxon>
        <taxon>Pterygota</taxon>
        <taxon>Neoptera</taxon>
        <taxon>Endopterygota</taxon>
        <taxon>Hymenoptera</taxon>
        <taxon>Apocrita</taxon>
        <taxon>Aculeata</taxon>
        <taxon>Formicoidea</taxon>
        <taxon>Formicidae</taxon>
        <taxon>Myrmicinae</taxon>
        <taxon>Cardiocondyla</taxon>
    </lineage>
</organism>
<name>A0AAW2EKY2_9HYME</name>
<keyword evidence="2" id="KW-0812">Transmembrane</keyword>
<dbReference type="AlphaFoldDB" id="A0AAW2EKY2"/>
<protein>
    <submittedName>
        <fullName evidence="3">Uncharacterized protein</fullName>
    </submittedName>
</protein>
<feature type="compositionally biased region" description="Basic residues" evidence="1">
    <location>
        <begin position="450"/>
        <end position="462"/>
    </location>
</feature>
<reference evidence="3 4" key="1">
    <citation type="submission" date="2023-03" db="EMBL/GenBank/DDBJ databases">
        <title>High recombination rates correlate with genetic variation in Cardiocondyla obscurior ants.</title>
        <authorList>
            <person name="Errbii M."/>
        </authorList>
    </citation>
    <scope>NUCLEOTIDE SEQUENCE [LARGE SCALE GENOMIC DNA]</scope>
    <source>
        <strain evidence="3">Alpha-2009</strain>
        <tissue evidence="3">Whole body</tissue>
    </source>
</reference>
<sequence length="543" mass="61124">MDECMLAISFFLFSLAIFSPFFSLLKERHNLSRFNNLQFNLQSTCRHASASPFLQLSKVFLARSMSGPVAENTYTFMLMNTKRTYVRHTYRVSCHCNTAPRKYCTSTDYSRCDNLCEGSTTSDLERCNSFVTSAYVPKKKSCENLICNLYRFKHVQLFIMDVELFGPGLSKSIPCLKTIKNIYKAEQNLYRRFTNTFDVTCLLYRCGNKPREKQDCKVFCKMVLPKESLLTYPAFIRLHARMPHLKKISKFNKPDPRMALFSVPIIFRSLHTFSALPSLAARQTLVLMSGESCLIYELATTPSGFETSTRGPRLPFARLNTTSTRPSGSQRFSQANRERIANLTASLSLSLSLFFSRRRRCTRLISLCRTCALEQRARMCLRRRASPTPRERGATVRSVTQSWEDYGIETPGGKAQCQSALHFVPVSTESVTRDVVFAAFPRKVSGGLPRRARRRGRGKAVKKMIGNDSIGGEKGPRGGRRPATADWRTKKQTGHLSLSLAPSVVAAHASPPTLLFSFLSSRLSLSLLSGSPSLPHPARANKT</sequence>
<accession>A0AAW2EKY2</accession>
<evidence type="ECO:0000313" key="4">
    <source>
        <dbReference type="Proteomes" id="UP001430953"/>
    </source>
</evidence>
<keyword evidence="2" id="KW-1133">Transmembrane helix</keyword>
<dbReference type="Proteomes" id="UP001430953">
    <property type="component" value="Unassembled WGS sequence"/>
</dbReference>
<comment type="caution">
    <text evidence="3">The sequence shown here is derived from an EMBL/GenBank/DDBJ whole genome shotgun (WGS) entry which is preliminary data.</text>
</comment>
<evidence type="ECO:0000256" key="2">
    <source>
        <dbReference type="SAM" id="Phobius"/>
    </source>
</evidence>
<keyword evidence="2" id="KW-0472">Membrane</keyword>
<evidence type="ECO:0000313" key="3">
    <source>
        <dbReference type="EMBL" id="KAL0103433.1"/>
    </source>
</evidence>
<gene>
    <name evidence="3" type="ORF">PUN28_017595</name>
</gene>
<dbReference type="EMBL" id="JADYXP020000021">
    <property type="protein sequence ID" value="KAL0103433.1"/>
    <property type="molecule type" value="Genomic_DNA"/>
</dbReference>